<evidence type="ECO:0000256" key="2">
    <source>
        <dbReference type="ARBA" id="ARBA00007658"/>
    </source>
</evidence>
<organism evidence="12">
    <name type="scientific">Darwinula stevensoni</name>
    <dbReference type="NCBI Taxonomy" id="69355"/>
    <lineage>
        <taxon>Eukaryota</taxon>
        <taxon>Metazoa</taxon>
        <taxon>Ecdysozoa</taxon>
        <taxon>Arthropoda</taxon>
        <taxon>Crustacea</taxon>
        <taxon>Oligostraca</taxon>
        <taxon>Ostracoda</taxon>
        <taxon>Podocopa</taxon>
        <taxon>Podocopida</taxon>
        <taxon>Darwinulocopina</taxon>
        <taxon>Darwinuloidea</taxon>
        <taxon>Darwinulidae</taxon>
        <taxon>Darwinula</taxon>
    </lineage>
</organism>
<dbReference type="GO" id="GO:0005509">
    <property type="term" value="F:calcium ion binding"/>
    <property type="evidence" value="ECO:0007669"/>
    <property type="project" value="InterPro"/>
</dbReference>
<dbReference type="InterPro" id="IPR058914">
    <property type="entry name" value="LIPB1/2_CC"/>
</dbReference>
<feature type="region of interest" description="Disordered" evidence="10">
    <location>
        <begin position="429"/>
        <end position="536"/>
    </location>
</feature>
<feature type="compositionally biased region" description="Basic and acidic residues" evidence="10">
    <location>
        <begin position="429"/>
        <end position="440"/>
    </location>
</feature>
<dbReference type="InterPro" id="IPR001660">
    <property type="entry name" value="SAM"/>
</dbReference>
<evidence type="ECO:0000313" key="13">
    <source>
        <dbReference type="Proteomes" id="UP000677054"/>
    </source>
</evidence>
<comment type="subcellular location">
    <subcellularLocation>
        <location evidence="1">Endoplasmic reticulum</location>
    </subcellularLocation>
</comment>
<dbReference type="OrthoDB" id="8118055at2759"/>
<dbReference type="Pfam" id="PF07647">
    <property type="entry name" value="SAM_2"/>
    <property type="match status" value="1"/>
</dbReference>
<dbReference type="InterPro" id="IPR013761">
    <property type="entry name" value="SAM/pointed_sf"/>
</dbReference>
<dbReference type="CDD" id="cd09569">
    <property type="entry name" value="SAM_liprin-beta1_2_repeat3"/>
    <property type="match status" value="1"/>
</dbReference>
<evidence type="ECO:0000313" key="12">
    <source>
        <dbReference type="EMBL" id="CAD7243175.1"/>
    </source>
</evidence>
<keyword evidence="3" id="KW-0256">Endoplasmic reticulum</keyword>
<evidence type="ECO:0000256" key="5">
    <source>
        <dbReference type="ARBA" id="ARBA00054385"/>
    </source>
</evidence>
<dbReference type="SUPFAM" id="SSF47769">
    <property type="entry name" value="SAM/Pointed domain"/>
    <property type="match status" value="2"/>
</dbReference>
<feature type="active site" description="Proton donor" evidence="6">
    <location>
        <position position="1218"/>
    </location>
</feature>
<evidence type="ECO:0000256" key="3">
    <source>
        <dbReference type="ARBA" id="ARBA00022824"/>
    </source>
</evidence>
<feature type="compositionally biased region" description="Basic and acidic residues" evidence="10">
    <location>
        <begin position="1686"/>
        <end position="1696"/>
    </location>
</feature>
<feature type="region of interest" description="Disordered" evidence="10">
    <location>
        <begin position="725"/>
        <end position="757"/>
    </location>
</feature>
<dbReference type="GO" id="GO:0004571">
    <property type="term" value="F:mannosyl-oligosaccharide 1,2-alpha-mannosidase activity"/>
    <property type="evidence" value="ECO:0007669"/>
    <property type="project" value="InterPro"/>
</dbReference>
<dbReference type="PRINTS" id="PR00747">
    <property type="entry name" value="GLYHDRLASE47"/>
</dbReference>
<dbReference type="Pfam" id="PF26022">
    <property type="entry name" value="CC_Liprin_beta"/>
    <property type="match status" value="1"/>
</dbReference>
<feature type="compositionally biased region" description="Polar residues" evidence="10">
    <location>
        <begin position="603"/>
        <end position="615"/>
    </location>
</feature>
<dbReference type="GO" id="GO:0044322">
    <property type="term" value="C:endoplasmic reticulum quality control compartment"/>
    <property type="evidence" value="ECO:0007669"/>
    <property type="project" value="GOC"/>
</dbReference>
<keyword evidence="7" id="KW-0106">Calcium</keyword>
<protein>
    <recommendedName>
        <fullName evidence="8">alpha-1,2-Mannosidase</fullName>
        <ecNumber evidence="8">3.2.1.-</ecNumber>
    </recommendedName>
</protein>
<dbReference type="InterPro" id="IPR036026">
    <property type="entry name" value="Seven-hairpin_glycosidases"/>
</dbReference>
<dbReference type="Gene3D" id="1.10.150.50">
    <property type="entry name" value="Transcription Factor, Ets-1"/>
    <property type="match status" value="3"/>
</dbReference>
<feature type="compositionally biased region" description="Polar residues" evidence="10">
    <location>
        <begin position="729"/>
        <end position="748"/>
    </location>
</feature>
<feature type="coiled-coil region" evidence="9">
    <location>
        <begin position="536"/>
        <end position="584"/>
    </location>
</feature>
<feature type="region of interest" description="Disordered" evidence="10">
    <location>
        <begin position="589"/>
        <end position="615"/>
    </location>
</feature>
<dbReference type="GO" id="GO:0016020">
    <property type="term" value="C:membrane"/>
    <property type="evidence" value="ECO:0007669"/>
    <property type="project" value="InterPro"/>
</dbReference>
<dbReference type="PROSITE" id="PS50105">
    <property type="entry name" value="SAM_DOMAIN"/>
    <property type="match status" value="2"/>
</dbReference>
<dbReference type="EMBL" id="CAJPEV010000380">
    <property type="protein sequence ID" value="CAG0884666.1"/>
    <property type="molecule type" value="Genomic_DNA"/>
</dbReference>
<feature type="region of interest" description="Disordered" evidence="10">
    <location>
        <begin position="225"/>
        <end position="312"/>
    </location>
</feature>
<feature type="compositionally biased region" description="Basic and acidic residues" evidence="10">
    <location>
        <begin position="1644"/>
        <end position="1661"/>
    </location>
</feature>
<evidence type="ECO:0000256" key="1">
    <source>
        <dbReference type="ARBA" id="ARBA00004240"/>
    </source>
</evidence>
<dbReference type="PANTHER" id="PTHR45679">
    <property type="entry name" value="ER DEGRADATION-ENHANCING ALPHA-MANNOSIDASE-LIKE PROTEIN 2"/>
    <property type="match status" value="1"/>
</dbReference>
<keyword evidence="7" id="KW-0479">Metal-binding</keyword>
<feature type="active site" evidence="6">
    <location>
        <position position="1366"/>
    </location>
</feature>
<feature type="compositionally biased region" description="Basic and acidic residues" evidence="10">
    <location>
        <begin position="182"/>
        <end position="199"/>
    </location>
</feature>
<dbReference type="Gene3D" id="1.50.10.10">
    <property type="match status" value="1"/>
</dbReference>
<dbReference type="Pfam" id="PF01532">
    <property type="entry name" value="Glyco_hydro_47"/>
    <property type="match status" value="1"/>
</dbReference>
<dbReference type="InterPro" id="IPR012341">
    <property type="entry name" value="6hp_glycosidase-like_sf"/>
</dbReference>
<dbReference type="GO" id="GO:1904154">
    <property type="term" value="P:positive regulation of retrograde protein transport, ER to cytosol"/>
    <property type="evidence" value="ECO:0007669"/>
    <property type="project" value="UniProtKB-ARBA"/>
</dbReference>
<keyword evidence="9" id="KW-0175">Coiled coil</keyword>
<reference evidence="12" key="1">
    <citation type="submission" date="2020-11" db="EMBL/GenBank/DDBJ databases">
        <authorList>
            <person name="Tran Van P."/>
        </authorList>
    </citation>
    <scope>NUCLEOTIDE SEQUENCE</scope>
</reference>
<evidence type="ECO:0000256" key="9">
    <source>
        <dbReference type="SAM" id="Coils"/>
    </source>
</evidence>
<feature type="compositionally biased region" description="Low complexity" evidence="10">
    <location>
        <begin position="113"/>
        <end position="124"/>
    </location>
</feature>
<evidence type="ECO:0000256" key="6">
    <source>
        <dbReference type="PIRSR" id="PIRSR601382-1"/>
    </source>
</evidence>
<accession>A0A7R8X3L9</accession>
<feature type="region of interest" description="Disordered" evidence="10">
    <location>
        <begin position="769"/>
        <end position="798"/>
    </location>
</feature>
<dbReference type="InterPro" id="IPR037619">
    <property type="entry name" value="LIPB1/2_SAM_3rd"/>
</dbReference>
<dbReference type="GO" id="GO:0005975">
    <property type="term" value="P:carbohydrate metabolic process"/>
    <property type="evidence" value="ECO:0007669"/>
    <property type="project" value="InterPro"/>
</dbReference>
<comment type="cofactor">
    <cofactor evidence="7">
        <name>Ca(2+)</name>
        <dbReference type="ChEBI" id="CHEBI:29108"/>
    </cofactor>
</comment>
<comment type="function">
    <text evidence="5">Involved in the endoplasmic reticulum-associated degradation (ERAD) pathway that targets misfolded glycoproteins for degradation in an N-glycan-dependent manner. May initiate ERAD by promoting the first mannose trimming step of ERAD substrates, from Man9GlcNAc2 to Man8GlcNAc2. Seems to recognize and bind to exposed hydrophobic regions in target proteins.</text>
</comment>
<dbReference type="SUPFAM" id="SSF48225">
    <property type="entry name" value="Seven-hairpin glycosidases"/>
    <property type="match status" value="1"/>
</dbReference>
<comment type="similarity">
    <text evidence="2 8">Belongs to the glycosyl hydrolase 47 family.</text>
</comment>
<dbReference type="EMBL" id="LR899897">
    <property type="protein sequence ID" value="CAD7243175.1"/>
    <property type="molecule type" value="Genomic_DNA"/>
</dbReference>
<dbReference type="FunFam" id="1.50.10.10:FF:000015">
    <property type="entry name" value="alpha-1,2-Mannosidase"/>
    <property type="match status" value="1"/>
</dbReference>
<feature type="domain" description="SAM" evidence="11">
    <location>
        <begin position="893"/>
        <end position="956"/>
    </location>
</feature>
<keyword evidence="8" id="KW-0378">Hydrolase</keyword>
<keyword evidence="8" id="KW-0326">Glycosidase</keyword>
<dbReference type="GO" id="GO:1904380">
    <property type="term" value="P:endoplasmic reticulum mannose trimming"/>
    <property type="evidence" value="ECO:0007669"/>
    <property type="project" value="InterPro"/>
</dbReference>
<dbReference type="InterPro" id="IPR044674">
    <property type="entry name" value="EDEM1/2/3"/>
</dbReference>
<keyword evidence="4" id="KW-0325">Glycoprotein</keyword>
<feature type="compositionally biased region" description="Basic and acidic residues" evidence="10">
    <location>
        <begin position="589"/>
        <end position="601"/>
    </location>
</feature>
<evidence type="ECO:0000256" key="10">
    <source>
        <dbReference type="SAM" id="MobiDB-lite"/>
    </source>
</evidence>
<feature type="compositionally biased region" description="Basic and acidic residues" evidence="10">
    <location>
        <begin position="454"/>
        <end position="483"/>
    </location>
</feature>
<evidence type="ECO:0000256" key="8">
    <source>
        <dbReference type="RuleBase" id="RU361193"/>
    </source>
</evidence>
<feature type="binding site" evidence="7">
    <location>
        <position position="1583"/>
    </location>
    <ligand>
        <name>Ca(2+)</name>
        <dbReference type="ChEBI" id="CHEBI:29108"/>
    </ligand>
</feature>
<evidence type="ECO:0000256" key="7">
    <source>
        <dbReference type="PIRSR" id="PIRSR601382-2"/>
    </source>
</evidence>
<dbReference type="InterPro" id="IPR001382">
    <property type="entry name" value="Glyco_hydro_47"/>
</dbReference>
<dbReference type="PANTHER" id="PTHR45679:SF6">
    <property type="entry name" value="ER DEGRADATION-ENHANCING ALPHA-MANNOSIDASE-LIKE PROTEIN 2"/>
    <property type="match status" value="1"/>
</dbReference>
<dbReference type="SMART" id="SM00454">
    <property type="entry name" value="SAM"/>
    <property type="match status" value="3"/>
</dbReference>
<name>A0A7R8X3L9_9CRUS</name>
<evidence type="ECO:0000256" key="4">
    <source>
        <dbReference type="ARBA" id="ARBA00023180"/>
    </source>
</evidence>
<evidence type="ECO:0000259" key="11">
    <source>
        <dbReference type="PROSITE" id="PS50105"/>
    </source>
</evidence>
<feature type="compositionally biased region" description="Polar residues" evidence="10">
    <location>
        <begin position="272"/>
        <end position="289"/>
    </location>
</feature>
<keyword evidence="13" id="KW-1185">Reference proteome</keyword>
<feature type="active site" description="Proton donor" evidence="6">
    <location>
        <position position="1459"/>
    </location>
</feature>
<dbReference type="Proteomes" id="UP000677054">
    <property type="component" value="Unassembled WGS sequence"/>
</dbReference>
<feature type="compositionally biased region" description="Polar residues" evidence="10">
    <location>
        <begin position="239"/>
        <end position="249"/>
    </location>
</feature>
<feature type="region of interest" description="Disordered" evidence="10">
    <location>
        <begin position="1627"/>
        <end position="1702"/>
    </location>
</feature>
<feature type="active site" evidence="6">
    <location>
        <position position="1480"/>
    </location>
</feature>
<sequence>MFSSGYVRVNECPVPVSSEFALPQPGAPLAVKSPWRQDNTRRMDSAAPFPLFLPGDWSPSPRAMRASSPSHQAQVSGQWTAVVNYVEQEPVGVQNFLEHPILRRRRGYVGAPSSSSTATGSSGWSRDHDHDRDRYRARGGAYYLTQCCGGYVRSSSPPPPPSTPGSSSSTTFSYPPSITTNHDLDHGRNHSHHSPERETSPSCTPFPSLSNDCLGYQRQRHVHAVSSCSGNNHGRRGSLTVTGGRSRSTSPQIPIGKPPRPGPSPKSRSLPRNQTLSDPQVENQETARISRSPHVGFRSPNHSPQSLPVPTFTRSKSPVSFFRNRSCSWDNICSGSKEKTKKESIKKTLGFSGRQLHYKVTTSSTSGYGSTSSLPETSLNRSFKPCSLVTGRRPVVSFVIDLLIAVGTMASRRVLKDFDMQGVVNGKARDDEKVKNDGSSRKRRPLSAVASVSRKNEGDVGELKKTREGSEKGEGVPKTRIEEGPDDETGSEGPRRHHESLDRLHRLSSPTLHPDPLAPPGLSHHHLTIRPTQNGRLGLETRVQRLEGDKDSLQLQVSVLQEQIEAQQEKIGDLEKLLDHKKTQLIKTEEALKKSPGDLESPRVNSPPGSSTPVGSFSTISEGHLELLVFVPCISSLVCLQSLHQIIVHVFPREIFPPIPRHPQQALGIALILFLRSLEIAVEEVEKKAPIHAVGKVVESCLVESARGSFGMLVYDFLTAETEKPWMSEEQSSPGSFTAAQSTPTGTMQRGGDSNYKQKGIKNIFGKMKRSNSGSLTEDLPPGEFKRGGTRATAGPRLDWSRPIDTPRIYLRQPMDRWDSEAISQWLQDMGLGMYETNFLHFTKSGDQLSKLTPHDLERHLGVKVALHRKKLHLAIQDLAGSECIELTSTGQMDHTSVMKWLDDIGLPQYKESFSEARVDGRMLDHLTVDDALALKLSNLLHLLSIRRGIQVLREHDFDLSLLRRRSTPEEVVNLSNGNQLQVTPGEVCLWTNHRVMEWLRNIDLSEYAPNLRGSGMLDSFSCVHGGLLVLEPRFTSELLATLLSIPPQKTLLRRHLATHFRELISRDILLQKRELENSPNHVSRGHFTLMRKRNRFEFDPDEYVCPMDSSSIYEKDREGENHMSISSRLSGDSSRDDVRSMFYHAYDGYMELAYPYDELRPITCDGVDTWGSYSLTLIDALDTLAVMGNFSEFRRVAERIISEQNNFDSNINVSVFETNIRIVGGLLSAHLLSRRAGMKLEPGWPCDGPLLRLAEDAAKRLLPAFDTPTGMPYGTVNLRYGVPLGETTITCTAGVGTFLVEFGALSRLTGNPVYEQVLSFTIMTALRAIHSLMRYRSSVGLFGNHIDVVTGKWTAHDAGIGAGVDSFYEYLVKGAILLQRPELMEMFNEVRGPIEQFLRFDDWHFWASMQKGHISMPIFQNLEAYWPGVLSLIGDLGPAMRTLHNYHQVWKKYGFLPEFYNVFSGEASTSRSGYPLRPELIESIMYLYRATRDPSLIQMAVDILQSILHSTKTKCGFATVRNVRDHQLEDRMESFFLAETTKYLYLVFDTDHFLHNTGGYGTLIESRGKTCVIEAGGYVFNTEAHPIDPGALHCCTGVGISEVSDYLKDHIVDLIEPGAFHQRGGIPLEEYRDKSRRRKSSKNKMEMEENNKTEEFDGQNKGDQGGNQDDKASQMRNNSNAADKISSEKPSHLTTEEVNENFNKKPIMKTEHMAQKDVLSFTVKEFIKDIFKLREESGGSYDPDTFAKKVEDDLSTYNMTASHDALICHAPPYVQRFGIWGFVFDES</sequence>
<dbReference type="Pfam" id="PF00536">
    <property type="entry name" value="SAM_1"/>
    <property type="match status" value="2"/>
</dbReference>
<feature type="compositionally biased region" description="Low complexity" evidence="10">
    <location>
        <begin position="164"/>
        <end position="180"/>
    </location>
</feature>
<feature type="compositionally biased region" description="Polar residues" evidence="10">
    <location>
        <begin position="300"/>
        <end position="312"/>
    </location>
</feature>
<feature type="region of interest" description="Disordered" evidence="10">
    <location>
        <begin position="153"/>
        <end position="204"/>
    </location>
</feature>
<feature type="domain" description="SAM" evidence="11">
    <location>
        <begin position="818"/>
        <end position="882"/>
    </location>
</feature>
<feature type="region of interest" description="Disordered" evidence="10">
    <location>
        <begin position="108"/>
        <end position="132"/>
    </location>
</feature>
<proteinExistence type="inferred from homology"/>
<dbReference type="EC" id="3.2.1.-" evidence="8"/>
<gene>
    <name evidence="12" type="ORF">DSTB1V02_LOCUS3108</name>
</gene>